<evidence type="ECO:0000256" key="1">
    <source>
        <dbReference type="SAM" id="MobiDB-lite"/>
    </source>
</evidence>
<organism evidence="4 5">
    <name type="scientific">Pseudooceanicola algae</name>
    <dbReference type="NCBI Taxonomy" id="1537215"/>
    <lineage>
        <taxon>Bacteria</taxon>
        <taxon>Pseudomonadati</taxon>
        <taxon>Pseudomonadota</taxon>
        <taxon>Alphaproteobacteria</taxon>
        <taxon>Rhodobacterales</taxon>
        <taxon>Paracoccaceae</taxon>
        <taxon>Pseudooceanicola</taxon>
    </lineage>
</organism>
<feature type="transmembrane region" description="Helical" evidence="2">
    <location>
        <begin position="64"/>
        <end position="88"/>
    </location>
</feature>
<proteinExistence type="predicted"/>
<feature type="transmembrane region" description="Helical" evidence="2">
    <location>
        <begin position="148"/>
        <end position="166"/>
    </location>
</feature>
<dbReference type="EMBL" id="CP060436">
    <property type="protein sequence ID" value="QPM90475.1"/>
    <property type="molecule type" value="Genomic_DNA"/>
</dbReference>
<feature type="transmembrane region" description="Helical" evidence="2">
    <location>
        <begin position="109"/>
        <end position="142"/>
    </location>
</feature>
<sequence>MTPDQTASNDPHSAHRSPNNGRGRFRSPETLTMAALLIASVLSILFLGALVAEPKALFGRSLSAIAPSLFPTIVLTALAVLSALALYANLRGIAPEEDAPMTRDQWIRAATLFGIMLLYAMILTPFGFLISTIIAVALISMLMGATSVTQITLVSVIGPVLLYLAATRLLAVSLPELDQVEALYSLVPGL</sequence>
<evidence type="ECO:0000313" key="4">
    <source>
        <dbReference type="EMBL" id="QPM90475.1"/>
    </source>
</evidence>
<feature type="transmembrane region" description="Helical" evidence="2">
    <location>
        <begin position="31"/>
        <end position="52"/>
    </location>
</feature>
<feature type="domain" description="DUF1468" evidence="3">
    <location>
        <begin position="39"/>
        <end position="175"/>
    </location>
</feature>
<dbReference type="KEGG" id="palw:PSAL_017140"/>
<reference evidence="4 5" key="1">
    <citation type="submission" date="2020-08" db="EMBL/GenBank/DDBJ databases">
        <title>Genome sequence of Rhodobacteraceae bacterium Lw-13e.</title>
        <authorList>
            <person name="Poehlein A."/>
            <person name="Wolter L."/>
            <person name="Daniel R."/>
            <person name="Brinkhoff T."/>
        </authorList>
    </citation>
    <scope>NUCLEOTIDE SEQUENCE [LARGE SCALE GENOMIC DNA]</scope>
    <source>
        <strain evidence="4 5">Lw-13e</strain>
    </source>
</reference>
<feature type="compositionally biased region" description="Polar residues" evidence="1">
    <location>
        <begin position="1"/>
        <end position="20"/>
    </location>
</feature>
<dbReference type="Pfam" id="PF07331">
    <property type="entry name" value="TctB"/>
    <property type="match status" value="1"/>
</dbReference>
<keyword evidence="5" id="KW-1185">Reference proteome</keyword>
<evidence type="ECO:0000259" key="3">
    <source>
        <dbReference type="Pfam" id="PF07331"/>
    </source>
</evidence>
<gene>
    <name evidence="4" type="ORF">PSAL_017140</name>
</gene>
<accession>A0A418SHE5</accession>
<dbReference type="AlphaFoldDB" id="A0A418SHE5"/>
<feature type="region of interest" description="Disordered" evidence="1">
    <location>
        <begin position="1"/>
        <end position="25"/>
    </location>
</feature>
<keyword evidence="2" id="KW-1133">Transmembrane helix</keyword>
<name>A0A418SHE5_9RHOB</name>
<keyword evidence="2" id="KW-0472">Membrane</keyword>
<dbReference type="Proteomes" id="UP000283786">
    <property type="component" value="Chromosome"/>
</dbReference>
<protein>
    <recommendedName>
        <fullName evidence="3">DUF1468 domain-containing protein</fullName>
    </recommendedName>
</protein>
<dbReference type="RefSeq" id="WP_119839006.1">
    <property type="nucleotide sequence ID" value="NZ_CP060436.1"/>
</dbReference>
<keyword evidence="2" id="KW-0812">Transmembrane</keyword>
<evidence type="ECO:0000313" key="5">
    <source>
        <dbReference type="Proteomes" id="UP000283786"/>
    </source>
</evidence>
<dbReference type="OrthoDB" id="7858266at2"/>
<evidence type="ECO:0000256" key="2">
    <source>
        <dbReference type="SAM" id="Phobius"/>
    </source>
</evidence>
<dbReference type="InterPro" id="IPR009936">
    <property type="entry name" value="DUF1468"/>
</dbReference>